<protein>
    <submittedName>
        <fullName evidence="2">Uncharacterized protein</fullName>
    </submittedName>
</protein>
<evidence type="ECO:0000313" key="3">
    <source>
        <dbReference type="Proteomes" id="UP000263900"/>
    </source>
</evidence>
<accession>A0A3B7MIY3</accession>
<reference evidence="2 3" key="1">
    <citation type="submission" date="2018-09" db="EMBL/GenBank/DDBJ databases">
        <title>Genome sequencing of strain 6GH32-13.</title>
        <authorList>
            <person name="Weon H.-Y."/>
            <person name="Heo J."/>
            <person name="Kwon S.-W."/>
        </authorList>
    </citation>
    <scope>NUCLEOTIDE SEQUENCE [LARGE SCALE GENOMIC DNA]</scope>
    <source>
        <strain evidence="2 3">5GH32-13</strain>
    </source>
</reference>
<keyword evidence="3" id="KW-1185">Reference proteome</keyword>
<dbReference type="EMBL" id="CP032157">
    <property type="protein sequence ID" value="AXY74404.1"/>
    <property type="molecule type" value="Genomic_DNA"/>
</dbReference>
<evidence type="ECO:0000313" key="2">
    <source>
        <dbReference type="EMBL" id="AXY74404.1"/>
    </source>
</evidence>
<gene>
    <name evidence="2" type="ORF">D3H65_10635</name>
</gene>
<dbReference type="KEGG" id="pseg:D3H65_10635"/>
<dbReference type="AlphaFoldDB" id="A0A3B7MIY3"/>
<sequence>MQVIYTPAAIFCLIAVVLSLLTGSVLLIFSSHVTNNKANRLLGAAFLSFDITLTLQLLLFTLKELAIDLNIPTHQASICHFIINIVLSTDTYEPSFIILHTSPSGCIQCIITGC</sequence>
<name>A0A3B7MIY3_9BACT</name>
<feature type="transmembrane region" description="Helical" evidence="1">
    <location>
        <begin position="6"/>
        <end position="29"/>
    </location>
</feature>
<feature type="transmembrane region" description="Helical" evidence="1">
    <location>
        <begin position="41"/>
        <end position="62"/>
    </location>
</feature>
<dbReference type="RefSeq" id="WP_119050291.1">
    <property type="nucleotide sequence ID" value="NZ_CP032157.1"/>
</dbReference>
<proteinExistence type="predicted"/>
<keyword evidence="1" id="KW-0472">Membrane</keyword>
<evidence type="ECO:0000256" key="1">
    <source>
        <dbReference type="SAM" id="Phobius"/>
    </source>
</evidence>
<dbReference type="Proteomes" id="UP000263900">
    <property type="component" value="Chromosome"/>
</dbReference>
<keyword evidence="1" id="KW-1133">Transmembrane helix</keyword>
<organism evidence="2 3">
    <name type="scientific">Paraflavitalea soli</name>
    <dbReference type="NCBI Taxonomy" id="2315862"/>
    <lineage>
        <taxon>Bacteria</taxon>
        <taxon>Pseudomonadati</taxon>
        <taxon>Bacteroidota</taxon>
        <taxon>Chitinophagia</taxon>
        <taxon>Chitinophagales</taxon>
        <taxon>Chitinophagaceae</taxon>
        <taxon>Paraflavitalea</taxon>
    </lineage>
</organism>
<keyword evidence="1" id="KW-0812">Transmembrane</keyword>